<sequence length="243" mass="24825">MTPETRSARADRIFVALDTPEVAAARQLAGRLAGTVGGLKLGLEFFVACGPDGIRAVTEGTGLPLFLDLKFHDIPNTVAGAVRSAVPLRPAFLTVHASGGRAMLRAAADAAAEEAERLGVPRPKLLAVTVLTSLGADDLAAVGQAGPVEDQVARLAELTAEAGIDGAVCSPAEVAPLRRRLDPGFTLMVPGIRPAWAAAGDQKRVMTPAEAVAAGADHLVIGRPITAAADPAEAARRIGTELG</sequence>
<dbReference type="EC" id="4.1.1.23" evidence="7"/>
<feature type="binding site" evidence="7">
    <location>
        <position position="202"/>
    </location>
    <ligand>
        <name>substrate</name>
    </ligand>
</feature>
<dbReference type="PROSITE" id="PS00156">
    <property type="entry name" value="OMPDECASE"/>
    <property type="match status" value="1"/>
</dbReference>
<dbReference type="SMART" id="SM00934">
    <property type="entry name" value="OMPdecase"/>
    <property type="match status" value="1"/>
</dbReference>
<dbReference type="SUPFAM" id="SSF51366">
    <property type="entry name" value="Ribulose-phoshate binding barrel"/>
    <property type="match status" value="1"/>
</dbReference>
<dbReference type="Proteomes" id="UP001596456">
    <property type="component" value="Unassembled WGS sequence"/>
</dbReference>
<proteinExistence type="inferred from homology"/>
<feature type="binding site" evidence="7">
    <location>
        <position position="40"/>
    </location>
    <ligand>
        <name>substrate</name>
    </ligand>
</feature>
<dbReference type="NCBIfam" id="NF001273">
    <property type="entry name" value="PRK00230.1"/>
    <property type="match status" value="1"/>
</dbReference>
<evidence type="ECO:0000256" key="6">
    <source>
        <dbReference type="ARBA" id="ARBA00049157"/>
    </source>
</evidence>
<evidence type="ECO:0000256" key="5">
    <source>
        <dbReference type="ARBA" id="ARBA00023239"/>
    </source>
</evidence>
<dbReference type="PANTHER" id="PTHR32119:SF2">
    <property type="entry name" value="OROTIDINE 5'-PHOSPHATE DECARBOXYLASE"/>
    <property type="match status" value="1"/>
</dbReference>
<reference evidence="11" key="1">
    <citation type="journal article" date="2019" name="Int. J. Syst. Evol. Microbiol.">
        <title>The Global Catalogue of Microorganisms (GCM) 10K type strain sequencing project: providing services to taxonomists for standard genome sequencing and annotation.</title>
        <authorList>
            <consortium name="The Broad Institute Genomics Platform"/>
            <consortium name="The Broad Institute Genome Sequencing Center for Infectious Disease"/>
            <person name="Wu L."/>
            <person name="Ma J."/>
        </authorList>
    </citation>
    <scope>NUCLEOTIDE SEQUENCE [LARGE SCALE GENOMIC DNA]</scope>
    <source>
        <strain evidence="11">CGMCC 1.16275</strain>
    </source>
</reference>
<comment type="similarity">
    <text evidence="7">Belongs to the OMP decarboxylase family. Type 1 subfamily.</text>
</comment>
<feature type="active site" description="Proton donor" evidence="7">
    <location>
        <position position="70"/>
    </location>
</feature>
<dbReference type="InterPro" id="IPR018089">
    <property type="entry name" value="OMPdecase_AS"/>
</dbReference>
<evidence type="ECO:0000259" key="9">
    <source>
        <dbReference type="SMART" id="SM00934"/>
    </source>
</evidence>
<feature type="binding site" evidence="7">
    <location>
        <position position="18"/>
    </location>
    <ligand>
        <name>substrate</name>
    </ligand>
</feature>
<keyword evidence="3 7" id="KW-0210">Decarboxylase</keyword>
<dbReference type="Pfam" id="PF00215">
    <property type="entry name" value="OMPdecase"/>
    <property type="match status" value="1"/>
</dbReference>
<feature type="binding site" evidence="7">
    <location>
        <position position="132"/>
    </location>
    <ligand>
        <name>substrate</name>
    </ligand>
</feature>
<organism evidence="10 11">
    <name type="scientific">Rhodocista pekingensis</name>
    <dbReference type="NCBI Taxonomy" id="201185"/>
    <lineage>
        <taxon>Bacteria</taxon>
        <taxon>Pseudomonadati</taxon>
        <taxon>Pseudomonadota</taxon>
        <taxon>Alphaproteobacteria</taxon>
        <taxon>Rhodospirillales</taxon>
        <taxon>Azospirillaceae</taxon>
        <taxon>Rhodocista</taxon>
    </lineage>
</organism>
<comment type="function">
    <text evidence="1 7">Catalyzes the decarboxylation of orotidine 5'-monophosphate (OMP) to uridine 5'-monophosphate (UMP).</text>
</comment>
<dbReference type="RefSeq" id="WP_377356859.1">
    <property type="nucleotide sequence ID" value="NZ_JBHTCM010000005.1"/>
</dbReference>
<feature type="binding site" evidence="7">
    <location>
        <position position="223"/>
    </location>
    <ligand>
        <name>substrate</name>
    </ligand>
</feature>
<dbReference type="InterPro" id="IPR013785">
    <property type="entry name" value="Aldolase_TIM"/>
</dbReference>
<comment type="catalytic activity">
    <reaction evidence="6 7 8">
        <text>orotidine 5'-phosphate + H(+) = UMP + CO2</text>
        <dbReference type="Rhea" id="RHEA:11596"/>
        <dbReference type="ChEBI" id="CHEBI:15378"/>
        <dbReference type="ChEBI" id="CHEBI:16526"/>
        <dbReference type="ChEBI" id="CHEBI:57538"/>
        <dbReference type="ChEBI" id="CHEBI:57865"/>
        <dbReference type="EC" id="4.1.1.23"/>
    </reaction>
</comment>
<feature type="binding site" evidence="7">
    <location>
        <begin position="68"/>
        <end position="77"/>
    </location>
    <ligand>
        <name>substrate</name>
    </ligand>
</feature>
<dbReference type="InterPro" id="IPR047596">
    <property type="entry name" value="OMPdecase_bac"/>
</dbReference>
<dbReference type="InterPro" id="IPR011060">
    <property type="entry name" value="RibuloseP-bd_barrel"/>
</dbReference>
<dbReference type="PANTHER" id="PTHR32119">
    <property type="entry name" value="OROTIDINE 5'-PHOSPHATE DECARBOXYLASE"/>
    <property type="match status" value="1"/>
</dbReference>
<comment type="pathway">
    <text evidence="2 7 8">Pyrimidine metabolism; UMP biosynthesis via de novo pathway; UMP from orotate: step 2/2.</text>
</comment>
<dbReference type="Gene3D" id="3.20.20.70">
    <property type="entry name" value="Aldolase class I"/>
    <property type="match status" value="1"/>
</dbReference>
<feature type="binding site" evidence="7">
    <location>
        <position position="193"/>
    </location>
    <ligand>
        <name>substrate</name>
    </ligand>
</feature>
<feature type="binding site" evidence="7">
    <location>
        <position position="222"/>
    </location>
    <ligand>
        <name>substrate</name>
    </ligand>
</feature>
<dbReference type="InterPro" id="IPR014732">
    <property type="entry name" value="OMPdecase"/>
</dbReference>
<keyword evidence="4 7" id="KW-0665">Pyrimidine biosynthesis</keyword>
<protein>
    <recommendedName>
        <fullName evidence="7">Orotidine 5'-phosphate decarboxylase</fullName>
        <ecNumber evidence="7">4.1.1.23</ecNumber>
    </recommendedName>
    <alternativeName>
        <fullName evidence="7">OMP decarboxylase</fullName>
        <shortName evidence="7">OMPDCase</shortName>
        <shortName evidence="7">OMPdecase</shortName>
    </alternativeName>
</protein>
<evidence type="ECO:0000256" key="3">
    <source>
        <dbReference type="ARBA" id="ARBA00022793"/>
    </source>
</evidence>
<keyword evidence="5 7" id="KW-0456">Lyase</keyword>
<evidence type="ECO:0000256" key="7">
    <source>
        <dbReference type="HAMAP-Rule" id="MF_01200"/>
    </source>
</evidence>
<evidence type="ECO:0000256" key="8">
    <source>
        <dbReference type="RuleBase" id="RU000512"/>
    </source>
</evidence>
<dbReference type="GO" id="GO:0004590">
    <property type="term" value="F:orotidine-5'-phosphate decarboxylase activity"/>
    <property type="evidence" value="ECO:0007669"/>
    <property type="project" value="UniProtKB-EC"/>
</dbReference>
<comment type="subunit">
    <text evidence="7">Homodimer.</text>
</comment>
<accession>A0ABW2KTU0</accession>
<evidence type="ECO:0000256" key="4">
    <source>
        <dbReference type="ARBA" id="ARBA00022975"/>
    </source>
</evidence>
<evidence type="ECO:0000256" key="1">
    <source>
        <dbReference type="ARBA" id="ARBA00002356"/>
    </source>
</evidence>
<keyword evidence="11" id="KW-1185">Reference proteome</keyword>
<dbReference type="NCBIfam" id="TIGR01740">
    <property type="entry name" value="pyrF"/>
    <property type="match status" value="1"/>
</dbReference>
<dbReference type="CDD" id="cd04725">
    <property type="entry name" value="OMP_decarboxylase_like"/>
    <property type="match status" value="1"/>
</dbReference>
<dbReference type="HAMAP" id="MF_01200_B">
    <property type="entry name" value="OMPdecase_type1_B"/>
    <property type="match status" value="1"/>
</dbReference>
<feature type="domain" description="Orotidine 5'-phosphate decarboxylase" evidence="9">
    <location>
        <begin position="12"/>
        <end position="238"/>
    </location>
</feature>
<name>A0ABW2KTU0_9PROT</name>
<evidence type="ECO:0000256" key="2">
    <source>
        <dbReference type="ARBA" id="ARBA00004861"/>
    </source>
</evidence>
<comment type="caution">
    <text evidence="10">The sequence shown here is derived from an EMBL/GenBank/DDBJ whole genome shotgun (WGS) entry which is preliminary data.</text>
</comment>
<evidence type="ECO:0000313" key="11">
    <source>
        <dbReference type="Proteomes" id="UP001596456"/>
    </source>
</evidence>
<evidence type="ECO:0000313" key="10">
    <source>
        <dbReference type="EMBL" id="MFC7332449.1"/>
    </source>
</evidence>
<dbReference type="EMBL" id="JBHTCM010000005">
    <property type="protein sequence ID" value="MFC7332449.1"/>
    <property type="molecule type" value="Genomic_DNA"/>
</dbReference>
<dbReference type="InterPro" id="IPR001754">
    <property type="entry name" value="OMPdeCOase_dom"/>
</dbReference>
<gene>
    <name evidence="7 10" type="primary">pyrF</name>
    <name evidence="10" type="ORF">ACFQPS_04690</name>
</gene>